<evidence type="ECO:0000313" key="3">
    <source>
        <dbReference type="Proteomes" id="UP000553776"/>
    </source>
</evidence>
<protein>
    <submittedName>
        <fullName evidence="2">GyrI-like domain-containing protein</fullName>
    </submittedName>
</protein>
<accession>A0A841U3P9</accession>
<evidence type="ECO:0000313" key="2">
    <source>
        <dbReference type="EMBL" id="MBB6693758.1"/>
    </source>
</evidence>
<dbReference type="InterPro" id="IPR011256">
    <property type="entry name" value="Reg_factor_effector_dom_sf"/>
</dbReference>
<dbReference type="EMBL" id="JACJVR010000079">
    <property type="protein sequence ID" value="MBB6693758.1"/>
    <property type="molecule type" value="Genomic_DNA"/>
</dbReference>
<name>A0A841U3P9_9BACL</name>
<proteinExistence type="predicted"/>
<dbReference type="InterPro" id="IPR029442">
    <property type="entry name" value="GyrI-like"/>
</dbReference>
<feature type="domain" description="AraC effector-binding" evidence="1">
    <location>
        <begin position="7"/>
        <end position="164"/>
    </location>
</feature>
<dbReference type="Proteomes" id="UP000553776">
    <property type="component" value="Unassembled WGS sequence"/>
</dbReference>
<gene>
    <name evidence="2" type="ORF">H7B90_20380</name>
</gene>
<evidence type="ECO:0000259" key="1">
    <source>
        <dbReference type="SMART" id="SM00871"/>
    </source>
</evidence>
<sequence length="167" mass="18234">MAEEQKTEAAIVNKPAFRAVGLRWEGTFAEAGAGGIRAMQKRFKERLGEIEGAKDPGSLLGLSYHAYPGGEGFVHVAAVEVGSEGGEAAVPEGMTAVSVPALAYASCRHRKGQSIDRSYRNLYQWIEEQGCAVHPGELTHFEVYPMEQDPYDRDPEFEILIPVAPKK</sequence>
<dbReference type="RefSeq" id="WP_185137738.1">
    <property type="nucleotide sequence ID" value="NZ_BORM01000033.1"/>
</dbReference>
<dbReference type="Pfam" id="PF06445">
    <property type="entry name" value="GyrI-like"/>
    <property type="match status" value="1"/>
</dbReference>
<organism evidence="2 3">
    <name type="scientific">Cohnella xylanilytica</name>
    <dbReference type="NCBI Taxonomy" id="557555"/>
    <lineage>
        <taxon>Bacteria</taxon>
        <taxon>Bacillati</taxon>
        <taxon>Bacillota</taxon>
        <taxon>Bacilli</taxon>
        <taxon>Bacillales</taxon>
        <taxon>Paenibacillaceae</taxon>
        <taxon>Cohnella</taxon>
    </lineage>
</organism>
<dbReference type="AlphaFoldDB" id="A0A841U3P9"/>
<dbReference type="SUPFAM" id="SSF55136">
    <property type="entry name" value="Probable bacterial effector-binding domain"/>
    <property type="match status" value="1"/>
</dbReference>
<comment type="caution">
    <text evidence="2">The sequence shown here is derived from an EMBL/GenBank/DDBJ whole genome shotgun (WGS) entry which is preliminary data.</text>
</comment>
<dbReference type="InterPro" id="IPR010499">
    <property type="entry name" value="AraC_E-bd"/>
</dbReference>
<dbReference type="Gene3D" id="3.20.80.10">
    <property type="entry name" value="Regulatory factor, effector binding domain"/>
    <property type="match status" value="1"/>
</dbReference>
<dbReference type="SMART" id="SM00871">
    <property type="entry name" value="AraC_E_bind"/>
    <property type="match status" value="1"/>
</dbReference>
<reference evidence="2 3" key="1">
    <citation type="submission" date="2020-08" db="EMBL/GenBank/DDBJ databases">
        <title>Cohnella phylogeny.</title>
        <authorList>
            <person name="Dunlap C."/>
        </authorList>
    </citation>
    <scope>NUCLEOTIDE SEQUENCE [LARGE SCALE GENOMIC DNA]</scope>
    <source>
        <strain evidence="2 3">DSM 25239</strain>
    </source>
</reference>
<keyword evidence="3" id="KW-1185">Reference proteome</keyword>